<comment type="caution">
    <text evidence="2">The sequence shown here is derived from an EMBL/GenBank/DDBJ whole genome shotgun (WGS) entry which is preliminary data.</text>
</comment>
<gene>
    <name evidence="2" type="ORF">A2W57_03100</name>
</gene>
<dbReference type="EMBL" id="MFHJ01000038">
    <property type="protein sequence ID" value="OGF73488.1"/>
    <property type="molecule type" value="Genomic_DNA"/>
</dbReference>
<dbReference type="Proteomes" id="UP000178276">
    <property type="component" value="Unassembled WGS sequence"/>
</dbReference>
<dbReference type="Gene3D" id="1.10.10.10">
    <property type="entry name" value="Winged helix-like DNA-binding domain superfamily/Winged helix DNA-binding domain"/>
    <property type="match status" value="1"/>
</dbReference>
<evidence type="ECO:0000313" key="3">
    <source>
        <dbReference type="Proteomes" id="UP000178276"/>
    </source>
</evidence>
<dbReference type="AlphaFoldDB" id="A0A1F5WCS8"/>
<dbReference type="PANTHER" id="PTHR34293:SF1">
    <property type="entry name" value="HTH-TYPE TRANSCRIPTIONAL REGULATOR TRMBL2"/>
    <property type="match status" value="1"/>
</dbReference>
<protein>
    <recommendedName>
        <fullName evidence="1">Transcription regulator TrmB N-terminal domain-containing protein</fullName>
    </recommendedName>
</protein>
<sequence>MLKDIKKLLIPMGLSESEINVFLAMVQVGPEAISRIAKMAGHNRVSVYDILRRLSEKGLVRQITRGGVKKYEAVEPGVILRKLNEEKETIEEKLVVFKDLRPELNALYGGRYDQPSVSFYEGLQGVKNILLDTLETHGVEEILSYASADYLKAGFEKDFLEKYWQKRVSMKIPSRGIIPATSTAKSIFIEEKNIRELRRVKFVLAEKYNFTNEIDIYADKVSIISLDPKNLYGVIIKSESIANTQRSIYELLWSLL</sequence>
<dbReference type="InterPro" id="IPR002831">
    <property type="entry name" value="Tscrpt_reg_TrmB_N"/>
</dbReference>
<name>A0A1F5WCS8_9BACT</name>
<dbReference type="Pfam" id="PF01978">
    <property type="entry name" value="TrmB"/>
    <property type="match status" value="1"/>
</dbReference>
<accession>A0A1F5WCS8</accession>
<dbReference type="InterPro" id="IPR036388">
    <property type="entry name" value="WH-like_DNA-bd_sf"/>
</dbReference>
<reference evidence="2 3" key="1">
    <citation type="journal article" date="2016" name="Nat. Commun.">
        <title>Thousands of microbial genomes shed light on interconnected biogeochemical processes in an aquifer system.</title>
        <authorList>
            <person name="Anantharaman K."/>
            <person name="Brown C.T."/>
            <person name="Hug L.A."/>
            <person name="Sharon I."/>
            <person name="Castelle C.J."/>
            <person name="Probst A.J."/>
            <person name="Thomas B.C."/>
            <person name="Singh A."/>
            <person name="Wilkins M.J."/>
            <person name="Karaoz U."/>
            <person name="Brodie E.L."/>
            <person name="Williams K.H."/>
            <person name="Hubbard S.S."/>
            <person name="Banfield J.F."/>
        </authorList>
    </citation>
    <scope>NUCLEOTIDE SEQUENCE [LARGE SCALE GENOMIC DNA]</scope>
</reference>
<feature type="domain" description="Transcription regulator TrmB N-terminal" evidence="1">
    <location>
        <begin position="12"/>
        <end position="76"/>
    </location>
</feature>
<dbReference type="PANTHER" id="PTHR34293">
    <property type="entry name" value="HTH-TYPE TRANSCRIPTIONAL REGULATOR TRMBL2"/>
    <property type="match status" value="1"/>
</dbReference>
<evidence type="ECO:0000259" key="1">
    <source>
        <dbReference type="Pfam" id="PF01978"/>
    </source>
</evidence>
<dbReference type="InterPro" id="IPR036390">
    <property type="entry name" value="WH_DNA-bd_sf"/>
</dbReference>
<evidence type="ECO:0000313" key="2">
    <source>
        <dbReference type="EMBL" id="OGF73488.1"/>
    </source>
</evidence>
<dbReference type="STRING" id="1798331.A2W57_03100"/>
<dbReference type="SUPFAM" id="SSF46785">
    <property type="entry name" value="Winged helix' DNA-binding domain"/>
    <property type="match status" value="1"/>
</dbReference>
<proteinExistence type="predicted"/>
<dbReference type="InterPro" id="IPR051797">
    <property type="entry name" value="TrmB-like"/>
</dbReference>
<organism evidence="2 3">
    <name type="scientific">Candidatus Giovannonibacteria bacterium RIFCSPHIGHO2_02_43_16</name>
    <dbReference type="NCBI Taxonomy" id="1798331"/>
    <lineage>
        <taxon>Bacteria</taxon>
        <taxon>Candidatus Giovannoniibacteriota</taxon>
    </lineage>
</organism>